<evidence type="ECO:0000256" key="4">
    <source>
        <dbReference type="ARBA" id="ARBA00022927"/>
    </source>
</evidence>
<comment type="similarity">
    <text evidence="7">Belongs to the bacterial secretin family.</text>
</comment>
<dbReference type="GO" id="GO:0009306">
    <property type="term" value="P:protein secretion"/>
    <property type="evidence" value="ECO:0007669"/>
    <property type="project" value="InterPro"/>
</dbReference>
<evidence type="ECO:0000256" key="1">
    <source>
        <dbReference type="ARBA" id="ARBA00004370"/>
    </source>
</evidence>
<evidence type="ECO:0000256" key="7">
    <source>
        <dbReference type="RuleBase" id="RU004003"/>
    </source>
</evidence>
<keyword evidence="3 9" id="KW-0732">Signal</keyword>
<dbReference type="InterPro" id="IPR038591">
    <property type="entry name" value="NolW-like_sf"/>
</dbReference>
<dbReference type="PRINTS" id="PR01032">
    <property type="entry name" value="PHAGEIV"/>
</dbReference>
<keyword evidence="5" id="KW-0472">Membrane</keyword>
<evidence type="ECO:0000256" key="8">
    <source>
        <dbReference type="RuleBase" id="RU004004"/>
    </source>
</evidence>
<dbReference type="Pfam" id="PF03958">
    <property type="entry name" value="Secretin_N"/>
    <property type="match status" value="1"/>
</dbReference>
<dbReference type="PANTHER" id="PTHR30604:SF1">
    <property type="entry name" value="DNA UTILIZATION PROTEIN HOFQ"/>
    <property type="match status" value="1"/>
</dbReference>
<evidence type="ECO:0000313" key="12">
    <source>
        <dbReference type="Proteomes" id="UP000295645"/>
    </source>
</evidence>
<dbReference type="AlphaFoldDB" id="A0A4R3YU88"/>
<organism evidence="11 12">
    <name type="scientific">Luteibacter rhizovicinus</name>
    <dbReference type="NCBI Taxonomy" id="242606"/>
    <lineage>
        <taxon>Bacteria</taxon>
        <taxon>Pseudomonadati</taxon>
        <taxon>Pseudomonadota</taxon>
        <taxon>Gammaproteobacteria</taxon>
        <taxon>Lysobacterales</taxon>
        <taxon>Rhodanobacteraceae</taxon>
        <taxon>Luteibacter</taxon>
    </lineage>
</organism>
<dbReference type="NCBIfam" id="TIGR02515">
    <property type="entry name" value="IV_pilus_PilQ"/>
    <property type="match status" value="1"/>
</dbReference>
<dbReference type="InterPro" id="IPR004846">
    <property type="entry name" value="T2SS/T3SS_dom"/>
</dbReference>
<evidence type="ECO:0000256" key="6">
    <source>
        <dbReference type="ARBA" id="ARBA00023237"/>
    </source>
</evidence>
<sequence length="763" mass="79843">MNSGMTHMTINKNHLPGSARFTMRRWFLGVALTCSAIFAGAATAATALQNVTYDVQPGGRVELKLAFAGPAPQPNVFTTSNPPRIAVDLADTTNAFATRHIDIGKGSTSGISVIAAGGKTRVVVELFRESAYKTRVDGNNLYVTVNNGPTGATTTTAVVSDPTKALPSSGGTPISNIDFRRGPNGEGRVLVTLGSTTASPEMHREGDHVIVSLGGASIPSKLAQRLDVLDFATPVQSIDTKAAPGGGRMDIRTKGEVEVSAYQSGGEYVVEVAPKKAAPVNPKLVKGQDPTYSGNRVTFNFQDIPVRSALQLIADISGLNLVASDSVGGSVTLRLVNVPWDQALDVVLRAKGLDKRRSGNVIWIAPQAELASYEQSLADAREKAENSAELISDYIPISYGKAADIAKLLTQGSMQSTGGGAAGTGSRGFLSARGSVSFDDRTNTLLVNDTPDKIRDLRELIGTLDRPVQQVLIESRIVVATDTFTRALGVRWGVQASNTNPSGQVIGTTPDLSSGTGGTGTAGLVTGVHNSQVKYGQDYADYVKNGGTGAAPRPGSVELPGGYNVNLPVANPAGSLGLAILGSNYLVDLELSAAQTEGRGEVISSPRVITANQQEAVIKQGQQIGYVTYQASSSGGGAQNATVQFKDAVLELRVTPTITADSRVYLKINVKKDALAALVPSPGGGSVPQIDTREINTSVLVDNGQTVVLGGIYEITKSNTNTKVPGLGDIPGLGVLFRRTERSNNKAELLIFVTPRILSETLQ</sequence>
<dbReference type="EMBL" id="SMCS01000002">
    <property type="protein sequence ID" value="TCV96012.1"/>
    <property type="molecule type" value="Genomic_DNA"/>
</dbReference>
<comment type="subcellular location">
    <subcellularLocation>
        <location evidence="8">Cell outer membrane</location>
    </subcellularLocation>
    <subcellularLocation>
        <location evidence="1">Membrane</location>
    </subcellularLocation>
</comment>
<comment type="caution">
    <text evidence="11">The sequence shown here is derived from an EMBL/GenBank/DDBJ whole genome shotgun (WGS) entry which is preliminary data.</text>
</comment>
<dbReference type="InterPro" id="IPR001775">
    <property type="entry name" value="GspD/PilQ"/>
</dbReference>
<evidence type="ECO:0000256" key="2">
    <source>
        <dbReference type="ARBA" id="ARBA00022448"/>
    </source>
</evidence>
<name>A0A4R3YU88_9GAMM</name>
<keyword evidence="2 8" id="KW-0813">Transport</keyword>
<dbReference type="InterPro" id="IPR051808">
    <property type="entry name" value="Type_IV_pilus_biogenesis"/>
</dbReference>
<feature type="chain" id="PRO_5020441436" evidence="9">
    <location>
        <begin position="45"/>
        <end position="763"/>
    </location>
</feature>
<dbReference type="Pfam" id="PF00263">
    <property type="entry name" value="Secretin"/>
    <property type="match status" value="1"/>
</dbReference>
<feature type="domain" description="Secretin/TonB short N-terminal" evidence="10">
    <location>
        <begin position="319"/>
        <end position="367"/>
    </location>
</feature>
<dbReference type="PRINTS" id="PR00811">
    <property type="entry name" value="BCTERIALGSPD"/>
</dbReference>
<evidence type="ECO:0000256" key="9">
    <source>
        <dbReference type="SAM" id="SignalP"/>
    </source>
</evidence>
<evidence type="ECO:0000256" key="5">
    <source>
        <dbReference type="ARBA" id="ARBA00023136"/>
    </source>
</evidence>
<dbReference type="InterPro" id="IPR011662">
    <property type="entry name" value="Secretin/TonB_short_N"/>
</dbReference>
<dbReference type="InterPro" id="IPR013355">
    <property type="entry name" value="Pilus_4_PilQ"/>
</dbReference>
<accession>A0A4R3YU88</accession>
<dbReference type="Pfam" id="PF11741">
    <property type="entry name" value="AMIN"/>
    <property type="match status" value="2"/>
</dbReference>
<dbReference type="Pfam" id="PF07660">
    <property type="entry name" value="STN"/>
    <property type="match status" value="1"/>
</dbReference>
<dbReference type="SMART" id="SM00965">
    <property type="entry name" value="STN"/>
    <property type="match status" value="1"/>
</dbReference>
<dbReference type="GO" id="GO:0009279">
    <property type="term" value="C:cell outer membrane"/>
    <property type="evidence" value="ECO:0007669"/>
    <property type="project" value="UniProtKB-SubCell"/>
</dbReference>
<feature type="signal peptide" evidence="9">
    <location>
        <begin position="1"/>
        <end position="44"/>
    </location>
</feature>
<keyword evidence="6" id="KW-0998">Cell outer membrane</keyword>
<evidence type="ECO:0000313" key="11">
    <source>
        <dbReference type="EMBL" id="TCV96012.1"/>
    </source>
</evidence>
<reference evidence="11 12" key="1">
    <citation type="submission" date="2019-03" db="EMBL/GenBank/DDBJ databases">
        <title>Above-ground endophytic microbial communities from plants in different locations in the United States.</title>
        <authorList>
            <person name="Frank C."/>
        </authorList>
    </citation>
    <scope>NUCLEOTIDE SEQUENCE [LARGE SCALE GENOMIC DNA]</scope>
    <source>
        <strain evidence="11 12">LP_13_YM</strain>
    </source>
</reference>
<dbReference type="Gene3D" id="2.60.40.3500">
    <property type="match status" value="1"/>
</dbReference>
<dbReference type="Gene3D" id="2.60.40.3470">
    <property type="match status" value="1"/>
</dbReference>
<protein>
    <submittedName>
        <fullName evidence="11">Type IV pilus assembly protein PilQ</fullName>
    </submittedName>
</protein>
<dbReference type="InterPro" id="IPR021731">
    <property type="entry name" value="AMIN_dom"/>
</dbReference>
<evidence type="ECO:0000259" key="10">
    <source>
        <dbReference type="SMART" id="SM00965"/>
    </source>
</evidence>
<proteinExistence type="inferred from homology"/>
<evidence type="ECO:0000256" key="3">
    <source>
        <dbReference type="ARBA" id="ARBA00022729"/>
    </source>
</evidence>
<keyword evidence="4" id="KW-0653">Protein transport</keyword>
<dbReference type="PANTHER" id="PTHR30604">
    <property type="entry name" value="PROTEIN TRANSPORT PROTEIN HOFQ"/>
    <property type="match status" value="1"/>
</dbReference>
<dbReference type="Gene3D" id="3.30.1370.120">
    <property type="match status" value="1"/>
</dbReference>
<dbReference type="Proteomes" id="UP000295645">
    <property type="component" value="Unassembled WGS sequence"/>
</dbReference>
<keyword evidence="12" id="KW-1185">Reference proteome</keyword>
<dbReference type="InterPro" id="IPR005644">
    <property type="entry name" value="NolW-like"/>
</dbReference>
<gene>
    <name evidence="11" type="ORF">EC912_102361</name>
</gene>
<dbReference type="Gene3D" id="3.30.1370.130">
    <property type="match status" value="1"/>
</dbReference>